<evidence type="ECO:0000256" key="10">
    <source>
        <dbReference type="SAM" id="Phobius"/>
    </source>
</evidence>
<evidence type="ECO:0000313" key="11">
    <source>
        <dbReference type="EMBL" id="NHZ89999.1"/>
    </source>
</evidence>
<evidence type="ECO:0000313" key="12">
    <source>
        <dbReference type="Proteomes" id="UP000609726"/>
    </source>
</evidence>
<evidence type="ECO:0000256" key="1">
    <source>
        <dbReference type="ARBA" id="ARBA00002672"/>
    </source>
</evidence>
<name>A0ABX0NTB7_9BURK</name>
<evidence type="ECO:0000256" key="9">
    <source>
        <dbReference type="ARBA" id="ARBA00023136"/>
    </source>
</evidence>
<keyword evidence="7 10" id="KW-0812">Transmembrane</keyword>
<evidence type="ECO:0000256" key="4">
    <source>
        <dbReference type="ARBA" id="ARBA00017522"/>
    </source>
</evidence>
<comment type="subcellular location">
    <subcellularLocation>
        <location evidence="2">Cell membrane</location>
        <topology evidence="2">Multi-pass membrane protein</topology>
    </subcellularLocation>
</comment>
<keyword evidence="8 10" id="KW-1133">Transmembrane helix</keyword>
<feature type="transmembrane region" description="Helical" evidence="10">
    <location>
        <begin position="51"/>
        <end position="68"/>
    </location>
</feature>
<keyword evidence="12" id="KW-1185">Reference proteome</keyword>
<feature type="transmembrane region" description="Helical" evidence="10">
    <location>
        <begin position="27"/>
        <end position="45"/>
    </location>
</feature>
<dbReference type="Proteomes" id="UP000609726">
    <property type="component" value="Unassembled WGS sequence"/>
</dbReference>
<dbReference type="InterPro" id="IPR006419">
    <property type="entry name" value="NMN_transpt_PnuC"/>
</dbReference>
<dbReference type="NCBIfam" id="TIGR01528">
    <property type="entry name" value="NMN_trans_PnuC"/>
    <property type="match status" value="1"/>
</dbReference>
<comment type="similarity">
    <text evidence="3">Belongs to the nicotinamide ribonucleoside (NR) uptake permease (TC 4.B.1) family.</text>
</comment>
<evidence type="ECO:0000256" key="6">
    <source>
        <dbReference type="ARBA" id="ARBA00022475"/>
    </source>
</evidence>
<evidence type="ECO:0000256" key="7">
    <source>
        <dbReference type="ARBA" id="ARBA00022692"/>
    </source>
</evidence>
<comment type="caution">
    <text evidence="11">The sequence shown here is derived from an EMBL/GenBank/DDBJ whole genome shotgun (WGS) entry which is preliminary data.</text>
</comment>
<dbReference type="EMBL" id="WHJH01000013">
    <property type="protein sequence ID" value="NHZ89999.1"/>
    <property type="molecule type" value="Genomic_DNA"/>
</dbReference>
<evidence type="ECO:0000256" key="2">
    <source>
        <dbReference type="ARBA" id="ARBA00004651"/>
    </source>
</evidence>
<feature type="transmembrane region" description="Helical" evidence="10">
    <location>
        <begin position="89"/>
        <end position="109"/>
    </location>
</feature>
<organism evidence="11 12">
    <name type="scientific">Massilia mucilaginosa</name>
    <dbReference type="NCBI Taxonomy" id="2609282"/>
    <lineage>
        <taxon>Bacteria</taxon>
        <taxon>Pseudomonadati</taxon>
        <taxon>Pseudomonadota</taxon>
        <taxon>Betaproteobacteria</taxon>
        <taxon>Burkholderiales</taxon>
        <taxon>Oxalobacteraceae</taxon>
        <taxon>Telluria group</taxon>
        <taxon>Massilia</taxon>
    </lineage>
</organism>
<evidence type="ECO:0000256" key="5">
    <source>
        <dbReference type="ARBA" id="ARBA00022448"/>
    </source>
</evidence>
<keyword evidence="6" id="KW-1003">Cell membrane</keyword>
<dbReference type="PANTHER" id="PTHR36122:SF2">
    <property type="entry name" value="NICOTINAMIDE RIBOSIDE TRANSPORTER PNUC"/>
    <property type="match status" value="1"/>
</dbReference>
<protein>
    <recommendedName>
        <fullName evidence="4">Nicotinamide riboside transporter PnuC</fullName>
    </recommendedName>
</protein>
<evidence type="ECO:0000256" key="3">
    <source>
        <dbReference type="ARBA" id="ARBA00006669"/>
    </source>
</evidence>
<comment type="function">
    <text evidence="1">Required for nicotinamide riboside transport across the inner membrane.</text>
</comment>
<feature type="transmembrane region" description="Helical" evidence="10">
    <location>
        <begin position="115"/>
        <end position="132"/>
    </location>
</feature>
<accession>A0ABX0NTB7</accession>
<reference evidence="11 12" key="1">
    <citation type="submission" date="2019-10" db="EMBL/GenBank/DDBJ databases">
        <title>Taxonomy of Antarctic Massilia spp.: description of Massilia rubra sp. nov., Massilia aquatica sp. nov., Massilia mucilaginosa sp. nov., Massilia frigida sp. nov. isolated from streams, lakes and regoliths.</title>
        <authorList>
            <person name="Holochova P."/>
            <person name="Sedlacek I."/>
            <person name="Kralova S."/>
            <person name="Maslanova I."/>
            <person name="Busse H.-J."/>
            <person name="Stankova E."/>
            <person name="Vrbovska V."/>
            <person name="Kovarovic V."/>
            <person name="Bartak M."/>
            <person name="Svec P."/>
            <person name="Pantucek R."/>
        </authorList>
    </citation>
    <scope>NUCLEOTIDE SEQUENCE [LARGE SCALE GENOMIC DNA]</scope>
    <source>
        <strain evidence="11 12">CCM 8733</strain>
    </source>
</reference>
<dbReference type="PANTHER" id="PTHR36122">
    <property type="entry name" value="NICOTINAMIDE RIBOSIDE TRANSPORTER PNUC"/>
    <property type="match status" value="1"/>
</dbReference>
<gene>
    <name evidence="11" type="ORF">F2P45_13385</name>
</gene>
<dbReference type="Pfam" id="PF04973">
    <property type="entry name" value="NMN_transporter"/>
    <property type="match status" value="1"/>
</dbReference>
<sequence>MIGPLEIAANAGATAAILLAGRNSVHTWWTGIIGCALFGVLFYQSNLYADVALQGFFIVSSVIGWMQWRRGEQGGELPITHASARSLAWLVPAGVGASAAYGALLHYFTNAYAPFIDSAVLVFSIVAQLLLMRRKVENWAFWILVNTVAVPLYASRGLYLTAFLYACYWVNAIVSWLWWRRLAREAL</sequence>
<proteinExistence type="inferred from homology"/>
<evidence type="ECO:0000256" key="8">
    <source>
        <dbReference type="ARBA" id="ARBA00022989"/>
    </source>
</evidence>
<keyword evidence="5" id="KW-0813">Transport</keyword>
<feature type="transmembrane region" description="Helical" evidence="10">
    <location>
        <begin position="162"/>
        <end position="179"/>
    </location>
</feature>
<keyword evidence="9 10" id="KW-0472">Membrane</keyword>
<dbReference type="RefSeq" id="WP_166875534.1">
    <property type="nucleotide sequence ID" value="NZ_WHJH01000013.1"/>
</dbReference>